<dbReference type="Pfam" id="PF07690">
    <property type="entry name" value="MFS_1"/>
    <property type="match status" value="1"/>
</dbReference>
<feature type="domain" description="Major facilitator superfamily (MFS) profile" evidence="6">
    <location>
        <begin position="1"/>
        <end position="322"/>
    </location>
</feature>
<feature type="transmembrane region" description="Helical" evidence="5">
    <location>
        <begin position="231"/>
        <end position="252"/>
    </location>
</feature>
<feature type="transmembrane region" description="Helical" evidence="5">
    <location>
        <begin position="264"/>
        <end position="287"/>
    </location>
</feature>
<feature type="transmembrane region" description="Helical" evidence="5">
    <location>
        <begin position="299"/>
        <end position="320"/>
    </location>
</feature>
<evidence type="ECO:0000256" key="4">
    <source>
        <dbReference type="ARBA" id="ARBA00023136"/>
    </source>
</evidence>
<dbReference type="InterPro" id="IPR036259">
    <property type="entry name" value="MFS_trans_sf"/>
</dbReference>
<evidence type="ECO:0000259" key="6">
    <source>
        <dbReference type="PROSITE" id="PS50850"/>
    </source>
</evidence>
<dbReference type="PANTHER" id="PTHR11662">
    <property type="entry name" value="SOLUTE CARRIER FAMILY 17"/>
    <property type="match status" value="1"/>
</dbReference>
<reference evidence="7 8" key="1">
    <citation type="journal article" date="2015" name="Genome Biol.">
        <title>Comparative genomics of Steinernema reveals deeply conserved gene regulatory networks.</title>
        <authorList>
            <person name="Dillman A.R."/>
            <person name="Macchietto M."/>
            <person name="Porter C.F."/>
            <person name="Rogers A."/>
            <person name="Williams B."/>
            <person name="Antoshechkin I."/>
            <person name="Lee M.M."/>
            <person name="Goodwin Z."/>
            <person name="Lu X."/>
            <person name="Lewis E.E."/>
            <person name="Goodrich-Blair H."/>
            <person name="Stock S.P."/>
            <person name="Adams B.J."/>
            <person name="Sternberg P.W."/>
            <person name="Mortazavi A."/>
        </authorList>
    </citation>
    <scope>NUCLEOTIDE SEQUENCE [LARGE SCALE GENOMIC DNA]</scope>
    <source>
        <strain evidence="7 8">ALL</strain>
    </source>
</reference>
<protein>
    <recommendedName>
        <fullName evidence="6">Major facilitator superfamily (MFS) profile domain-containing protein</fullName>
    </recommendedName>
</protein>
<evidence type="ECO:0000256" key="3">
    <source>
        <dbReference type="ARBA" id="ARBA00022989"/>
    </source>
</evidence>
<dbReference type="InterPro" id="IPR020846">
    <property type="entry name" value="MFS_dom"/>
</dbReference>
<evidence type="ECO:0000313" key="8">
    <source>
        <dbReference type="Proteomes" id="UP000298663"/>
    </source>
</evidence>
<feature type="transmembrane region" description="Helical" evidence="5">
    <location>
        <begin position="165"/>
        <end position="184"/>
    </location>
</feature>
<dbReference type="InterPro" id="IPR050382">
    <property type="entry name" value="MFS_Na/Anion_cotransporter"/>
</dbReference>
<keyword evidence="4 5" id="KW-0472">Membrane</keyword>
<proteinExistence type="predicted"/>
<accession>A0A4U5LRT9</accession>
<dbReference type="EMBL" id="AZBU02000013">
    <property type="protein sequence ID" value="TKR58720.1"/>
    <property type="molecule type" value="Genomic_DNA"/>
</dbReference>
<dbReference type="FunFam" id="1.20.1250.20:FF:000355">
    <property type="entry name" value="SLC (SoLute Carrier) homolog"/>
    <property type="match status" value="1"/>
</dbReference>
<reference evidence="7 8" key="2">
    <citation type="journal article" date="2019" name="G3 (Bethesda)">
        <title>Hybrid Assembly of the Genome of the Entomopathogenic Nematode Steinernema carpocapsae Identifies the X-Chromosome.</title>
        <authorList>
            <person name="Serra L."/>
            <person name="Macchietto M."/>
            <person name="Macias-Munoz A."/>
            <person name="McGill C.J."/>
            <person name="Rodriguez I.M."/>
            <person name="Rodriguez B."/>
            <person name="Murad R."/>
            <person name="Mortazavi A."/>
        </authorList>
    </citation>
    <scope>NUCLEOTIDE SEQUENCE [LARGE SCALE GENOMIC DNA]</scope>
    <source>
        <strain evidence="7 8">ALL</strain>
    </source>
</reference>
<dbReference type="PANTHER" id="PTHR11662:SF405">
    <property type="entry name" value="PROTEIN CBG12249"/>
    <property type="match status" value="1"/>
</dbReference>
<dbReference type="GO" id="GO:0006820">
    <property type="term" value="P:monoatomic anion transport"/>
    <property type="evidence" value="ECO:0007669"/>
    <property type="project" value="TreeGrafter"/>
</dbReference>
<keyword evidence="3 5" id="KW-1133">Transmembrane helix</keyword>
<comment type="subcellular location">
    <subcellularLocation>
        <location evidence="1">Membrane</location>
        <topology evidence="1">Multi-pass membrane protein</topology>
    </subcellularLocation>
</comment>
<organism evidence="7 8">
    <name type="scientific">Steinernema carpocapsae</name>
    <name type="common">Entomopathogenic nematode</name>
    <dbReference type="NCBI Taxonomy" id="34508"/>
    <lineage>
        <taxon>Eukaryota</taxon>
        <taxon>Metazoa</taxon>
        <taxon>Ecdysozoa</taxon>
        <taxon>Nematoda</taxon>
        <taxon>Chromadorea</taxon>
        <taxon>Rhabditida</taxon>
        <taxon>Tylenchina</taxon>
        <taxon>Panagrolaimomorpha</taxon>
        <taxon>Strongyloidoidea</taxon>
        <taxon>Steinernematidae</taxon>
        <taxon>Steinernema</taxon>
    </lineage>
</organism>
<evidence type="ECO:0000256" key="5">
    <source>
        <dbReference type="SAM" id="Phobius"/>
    </source>
</evidence>
<dbReference type="Proteomes" id="UP000298663">
    <property type="component" value="Unassembled WGS sequence"/>
</dbReference>
<dbReference type="PROSITE" id="PS50850">
    <property type="entry name" value="MFS"/>
    <property type="match status" value="1"/>
</dbReference>
<evidence type="ECO:0000313" key="7">
    <source>
        <dbReference type="EMBL" id="TKR58720.1"/>
    </source>
</evidence>
<dbReference type="InterPro" id="IPR011701">
    <property type="entry name" value="MFS"/>
</dbReference>
<dbReference type="Gene3D" id="1.20.1250.20">
    <property type="entry name" value="MFS general substrate transporter like domains"/>
    <property type="match status" value="2"/>
</dbReference>
<gene>
    <name evidence="7" type="ORF">L596_030130</name>
</gene>
<feature type="transmembrane region" description="Helical" evidence="5">
    <location>
        <begin position="204"/>
        <end position="224"/>
    </location>
</feature>
<sequence>MGLGEGFVFPTIASLAARWFPPSERGAVAALYTSGNQLAGTIGGFASASLCSLDFLEGWPLIFYIFGGLGCLWCVVFMIVASNSPDENKWISDEEKHYIKEFLPHRPGSSQGQKHAPVPWRALATSTVILSNLVAQFSFNYTQTTLQSFLPAYFRDILLLDLKSNGLYTVLPFLFQLIFKNVFGNLSDYLKRHGHLTPTLAAKVFQGIASFGAAATFAGLALFVDCEKPTLALALLSINGLCFASGNSGFYVSSISIAPIYTGVIISLSMFFGMIANTLAPLTFGLVNSQGSQEEWRNVYVICAAINVFAGVMFLTFGSAKVQEWAMPKQQKSQVQDVVMST</sequence>
<comment type="caution">
    <text evidence="7">The sequence shown here is derived from an EMBL/GenBank/DDBJ whole genome shotgun (WGS) entry which is preliminary data.</text>
</comment>
<keyword evidence="2 5" id="KW-0812">Transmembrane</keyword>
<dbReference type="GO" id="GO:0022857">
    <property type="term" value="F:transmembrane transporter activity"/>
    <property type="evidence" value="ECO:0007669"/>
    <property type="project" value="InterPro"/>
</dbReference>
<evidence type="ECO:0000256" key="1">
    <source>
        <dbReference type="ARBA" id="ARBA00004141"/>
    </source>
</evidence>
<dbReference type="AlphaFoldDB" id="A0A4U5LRT9"/>
<dbReference type="SUPFAM" id="SSF103473">
    <property type="entry name" value="MFS general substrate transporter"/>
    <property type="match status" value="1"/>
</dbReference>
<feature type="transmembrane region" description="Helical" evidence="5">
    <location>
        <begin position="61"/>
        <end position="81"/>
    </location>
</feature>
<keyword evidence="8" id="KW-1185">Reference proteome</keyword>
<evidence type="ECO:0000256" key="2">
    <source>
        <dbReference type="ARBA" id="ARBA00022692"/>
    </source>
</evidence>
<dbReference type="GO" id="GO:0016020">
    <property type="term" value="C:membrane"/>
    <property type="evidence" value="ECO:0007669"/>
    <property type="project" value="UniProtKB-SubCell"/>
</dbReference>
<dbReference type="OrthoDB" id="2985014at2759"/>
<dbReference type="STRING" id="34508.A0A4U5LRT9"/>
<name>A0A4U5LRT9_STECR</name>